<dbReference type="RefSeq" id="WP_090887680.1">
    <property type="nucleotide sequence ID" value="NZ_FOGG01000033.1"/>
</dbReference>
<name>A0A1H9UR77_9SPHI</name>
<dbReference type="Gene3D" id="3.40.1580.10">
    <property type="entry name" value="SMI1/KNR4-like"/>
    <property type="match status" value="1"/>
</dbReference>
<dbReference type="InterPro" id="IPR037883">
    <property type="entry name" value="Knr4/Smi1-like_sf"/>
</dbReference>
<gene>
    <name evidence="1" type="ORF">SAMN04488023_13326</name>
</gene>
<evidence type="ECO:0000313" key="1">
    <source>
        <dbReference type="EMBL" id="SES12040.1"/>
    </source>
</evidence>
<proteinExistence type="predicted"/>
<reference evidence="1 2" key="1">
    <citation type="submission" date="2016-10" db="EMBL/GenBank/DDBJ databases">
        <authorList>
            <person name="de Groot N.N."/>
        </authorList>
    </citation>
    <scope>NUCLEOTIDE SEQUENCE [LARGE SCALE GENOMIC DNA]</scope>
    <source>
        <strain evidence="1 2">DSM 18610</strain>
    </source>
</reference>
<keyword evidence="2" id="KW-1185">Reference proteome</keyword>
<dbReference type="OrthoDB" id="668520at2"/>
<dbReference type="EMBL" id="FOGG01000033">
    <property type="protein sequence ID" value="SES12040.1"/>
    <property type="molecule type" value="Genomic_DNA"/>
</dbReference>
<evidence type="ECO:0000313" key="2">
    <source>
        <dbReference type="Proteomes" id="UP000199572"/>
    </source>
</evidence>
<dbReference type="Proteomes" id="UP000199572">
    <property type="component" value="Unassembled WGS sequence"/>
</dbReference>
<evidence type="ECO:0008006" key="3">
    <source>
        <dbReference type="Google" id="ProtNLM"/>
    </source>
</evidence>
<protein>
    <recommendedName>
        <fullName evidence="3">SMI1 / KNR4 family (SUKH-1)</fullName>
    </recommendedName>
</protein>
<sequence length="223" mass="25956">MNRVIENFFNQFFKKNLFIALYQEGITPKSMMNSTVDVDGYYNWKPIKGTLKAIAYEKLQREFKVTLPKSFISWHQRYYFFGQDCKIIKLPCSLPNRPLQEISFLLSHEISTQLTNLELCPFAYDNYPNRLLVFDTRTAVADQEYPIRIYEGNGSDLYGLSEVIFSSFSKLLECLTYLLEEVNERKVHEIIPNFFCIDPKGAGSTGIGYWTEIIDLEKAIDDS</sequence>
<accession>A0A1H9UR77</accession>
<organism evidence="1 2">
    <name type="scientific">Pedobacter rhizosphaerae</name>
    <dbReference type="NCBI Taxonomy" id="390241"/>
    <lineage>
        <taxon>Bacteria</taxon>
        <taxon>Pseudomonadati</taxon>
        <taxon>Bacteroidota</taxon>
        <taxon>Sphingobacteriia</taxon>
        <taxon>Sphingobacteriales</taxon>
        <taxon>Sphingobacteriaceae</taxon>
        <taxon>Pedobacter</taxon>
    </lineage>
</organism>
<dbReference type="STRING" id="390241.SAMN04488023_13326"/>
<dbReference type="AlphaFoldDB" id="A0A1H9UR77"/>